<dbReference type="EMBL" id="CM045765">
    <property type="protein sequence ID" value="KAI8001627.1"/>
    <property type="molecule type" value="Genomic_DNA"/>
</dbReference>
<sequence length="116" mass="12585">MCLYSFAVNAINALFGHFSRTSKLDGAGEFSTSDCNNRFTNLVHCDCYNASCTVTALDLSSTGLKGEIPKEIGKLTSLAALYLDDNKLRKIPSWLQNLSMLSIISLSGNNFDGPIL</sequence>
<organism evidence="1 2">
    <name type="scientific">Camellia lanceoleosa</name>
    <dbReference type="NCBI Taxonomy" id="1840588"/>
    <lineage>
        <taxon>Eukaryota</taxon>
        <taxon>Viridiplantae</taxon>
        <taxon>Streptophyta</taxon>
        <taxon>Embryophyta</taxon>
        <taxon>Tracheophyta</taxon>
        <taxon>Spermatophyta</taxon>
        <taxon>Magnoliopsida</taxon>
        <taxon>eudicotyledons</taxon>
        <taxon>Gunneridae</taxon>
        <taxon>Pentapetalae</taxon>
        <taxon>asterids</taxon>
        <taxon>Ericales</taxon>
        <taxon>Theaceae</taxon>
        <taxon>Camellia</taxon>
    </lineage>
</organism>
<evidence type="ECO:0000313" key="1">
    <source>
        <dbReference type="EMBL" id="KAI8001627.1"/>
    </source>
</evidence>
<protein>
    <submittedName>
        <fullName evidence="1">LRR receptor-like serine/threonine-protein kinase</fullName>
    </submittedName>
</protein>
<keyword evidence="2" id="KW-1185">Reference proteome</keyword>
<gene>
    <name evidence="1" type="ORF">LOK49_LG09G01008</name>
</gene>
<name>A0ACC0GMC0_9ERIC</name>
<proteinExistence type="predicted"/>
<comment type="caution">
    <text evidence="1">The sequence shown here is derived from an EMBL/GenBank/DDBJ whole genome shotgun (WGS) entry which is preliminary data.</text>
</comment>
<accession>A0ACC0GMC0</accession>
<dbReference type="Proteomes" id="UP001060215">
    <property type="component" value="Chromosome 8"/>
</dbReference>
<evidence type="ECO:0000313" key="2">
    <source>
        <dbReference type="Proteomes" id="UP001060215"/>
    </source>
</evidence>
<reference evidence="1 2" key="1">
    <citation type="journal article" date="2022" name="Plant J.">
        <title>Chromosome-level genome of Camellia lanceoleosa provides a valuable resource for understanding genome evolution and self-incompatibility.</title>
        <authorList>
            <person name="Gong W."/>
            <person name="Xiao S."/>
            <person name="Wang L."/>
            <person name="Liao Z."/>
            <person name="Chang Y."/>
            <person name="Mo W."/>
            <person name="Hu G."/>
            <person name="Li W."/>
            <person name="Zhao G."/>
            <person name="Zhu H."/>
            <person name="Hu X."/>
            <person name="Ji K."/>
            <person name="Xiang X."/>
            <person name="Song Q."/>
            <person name="Yuan D."/>
            <person name="Jin S."/>
            <person name="Zhang L."/>
        </authorList>
    </citation>
    <scope>NUCLEOTIDE SEQUENCE [LARGE SCALE GENOMIC DNA]</scope>
    <source>
        <strain evidence="1">SQ_2022a</strain>
    </source>
</reference>